<dbReference type="OrthoDB" id="629407at2759"/>
<dbReference type="OMA" id="IEIPNAY"/>
<proteinExistence type="predicted"/>
<feature type="compositionally biased region" description="Basic and acidic residues" evidence="1">
    <location>
        <begin position="21"/>
        <end position="63"/>
    </location>
</feature>
<sequence length="121" mass="13550">MADQADVTMQNGAEGPPKTAKQLEKEAKKQAKLDKLKQKLDKQQQKAPAKQEVEKKDKKKEVKGAALYDVDTPEGAKKDVSKGLPDAFSPKYVEAAWYPWWEKQGFFKPEYGVSLISVEPA</sequence>
<name>N6TRV8_DENPD</name>
<reference evidence="2" key="1">
    <citation type="journal article" date="2013" name="Genome Biol.">
        <title>Draft genome of the mountain pine beetle, Dendroctonus ponderosae Hopkins, a major forest pest.</title>
        <authorList>
            <person name="Keeling C.I."/>
            <person name="Yuen M.M."/>
            <person name="Liao N.Y."/>
            <person name="Docking T.R."/>
            <person name="Chan S.K."/>
            <person name="Taylor G.A."/>
            <person name="Palmquist D.L."/>
            <person name="Jackman S.D."/>
            <person name="Nguyen A."/>
            <person name="Li M."/>
            <person name="Henderson H."/>
            <person name="Janes J.K."/>
            <person name="Zhao Y."/>
            <person name="Pandoh P."/>
            <person name="Moore R."/>
            <person name="Sperling F.A."/>
            <person name="Huber D.P."/>
            <person name="Birol I."/>
            <person name="Jones S.J."/>
            <person name="Bohlmann J."/>
        </authorList>
    </citation>
    <scope>NUCLEOTIDE SEQUENCE</scope>
</reference>
<evidence type="ECO:0000313" key="2">
    <source>
        <dbReference type="EMBL" id="ENN71031.1"/>
    </source>
</evidence>
<feature type="non-terminal residue" evidence="2">
    <location>
        <position position="1"/>
    </location>
</feature>
<protein>
    <submittedName>
        <fullName evidence="2">Uncharacterized protein</fullName>
    </submittedName>
</protein>
<dbReference type="EMBL" id="KB741280">
    <property type="protein sequence ID" value="ENN71031.1"/>
    <property type="molecule type" value="Genomic_DNA"/>
</dbReference>
<evidence type="ECO:0000256" key="1">
    <source>
        <dbReference type="SAM" id="MobiDB-lite"/>
    </source>
</evidence>
<dbReference type="HOGENOM" id="CLU_2040461_0_0_1"/>
<dbReference type="AlphaFoldDB" id="N6TRV8"/>
<organism evidence="2">
    <name type="scientific">Dendroctonus ponderosae</name>
    <name type="common">Mountain pine beetle</name>
    <dbReference type="NCBI Taxonomy" id="77166"/>
    <lineage>
        <taxon>Eukaryota</taxon>
        <taxon>Metazoa</taxon>
        <taxon>Ecdysozoa</taxon>
        <taxon>Arthropoda</taxon>
        <taxon>Hexapoda</taxon>
        <taxon>Insecta</taxon>
        <taxon>Pterygota</taxon>
        <taxon>Neoptera</taxon>
        <taxon>Endopterygota</taxon>
        <taxon>Coleoptera</taxon>
        <taxon>Polyphaga</taxon>
        <taxon>Cucujiformia</taxon>
        <taxon>Curculionidae</taxon>
        <taxon>Scolytinae</taxon>
        <taxon>Dendroctonus</taxon>
    </lineage>
</organism>
<feature type="region of interest" description="Disordered" evidence="1">
    <location>
        <begin position="1"/>
        <end position="67"/>
    </location>
</feature>
<accession>N6TRV8</accession>
<gene>
    <name evidence="2" type="ORF">YQE_12430</name>
</gene>